<sequence>MALLWLRISQEVLLVPYQNECGDEHVNHPCGSLTESEEKGEYTGVATGPKNIQAKGLSVITPVIQVMIPELREYPLQTRPGCTEAWLAGGGGRGMFGLSIPRCLIADFNETPAARKDTIARTQYTMYTNRVQRAAISLDLPGFRQNVKQIRTGLDPKAGSKGIFF</sequence>
<reference evidence="1 2" key="1">
    <citation type="journal article" date="2021" name="Elife">
        <title>Chloroplast acquisition without the gene transfer in kleptoplastic sea slugs, Plakobranchus ocellatus.</title>
        <authorList>
            <person name="Maeda T."/>
            <person name="Takahashi S."/>
            <person name="Yoshida T."/>
            <person name="Shimamura S."/>
            <person name="Takaki Y."/>
            <person name="Nagai Y."/>
            <person name="Toyoda A."/>
            <person name="Suzuki Y."/>
            <person name="Arimoto A."/>
            <person name="Ishii H."/>
            <person name="Satoh N."/>
            <person name="Nishiyama T."/>
            <person name="Hasebe M."/>
            <person name="Maruyama T."/>
            <person name="Minagawa J."/>
            <person name="Obokata J."/>
            <person name="Shigenobu S."/>
        </authorList>
    </citation>
    <scope>NUCLEOTIDE SEQUENCE [LARGE SCALE GENOMIC DNA]</scope>
</reference>
<gene>
    <name evidence="1" type="ORF">PoB_007352900</name>
</gene>
<keyword evidence="2" id="KW-1185">Reference proteome</keyword>
<accession>A0AAV4DSQ7</accession>
<evidence type="ECO:0000313" key="2">
    <source>
        <dbReference type="Proteomes" id="UP000735302"/>
    </source>
</evidence>
<comment type="caution">
    <text evidence="1">The sequence shown here is derived from an EMBL/GenBank/DDBJ whole genome shotgun (WGS) entry which is preliminary data.</text>
</comment>
<protein>
    <submittedName>
        <fullName evidence="1">Uncharacterized protein</fullName>
    </submittedName>
</protein>
<dbReference type="Proteomes" id="UP000735302">
    <property type="component" value="Unassembled WGS sequence"/>
</dbReference>
<name>A0AAV4DSQ7_9GAST</name>
<organism evidence="1 2">
    <name type="scientific">Plakobranchus ocellatus</name>
    <dbReference type="NCBI Taxonomy" id="259542"/>
    <lineage>
        <taxon>Eukaryota</taxon>
        <taxon>Metazoa</taxon>
        <taxon>Spiralia</taxon>
        <taxon>Lophotrochozoa</taxon>
        <taxon>Mollusca</taxon>
        <taxon>Gastropoda</taxon>
        <taxon>Heterobranchia</taxon>
        <taxon>Euthyneura</taxon>
        <taxon>Panpulmonata</taxon>
        <taxon>Sacoglossa</taxon>
        <taxon>Placobranchoidea</taxon>
        <taxon>Plakobranchidae</taxon>
        <taxon>Plakobranchus</taxon>
    </lineage>
</organism>
<proteinExistence type="predicted"/>
<dbReference type="AlphaFoldDB" id="A0AAV4DSQ7"/>
<evidence type="ECO:0000313" key="1">
    <source>
        <dbReference type="EMBL" id="GFO47024.1"/>
    </source>
</evidence>
<dbReference type="EMBL" id="BLXT01008249">
    <property type="protein sequence ID" value="GFO47024.1"/>
    <property type="molecule type" value="Genomic_DNA"/>
</dbReference>